<accession>A0A3Q2EC60</accession>
<protein>
    <recommendedName>
        <fullName evidence="3">DUF4939 domain-containing protein</fullName>
    </recommendedName>
</protein>
<sequence>ALDELNLPRHAQTLRELHTKIECQNQMSPAVTSSPEFRPSLPEKFSGNQKECKGYLFQCRLIFENSPGSFPTDKKMITFILSQLTGRALEWSEARFASEDKCGATWDDSETVADIELWAEDTIQVMLDTTKHNQKVFLQENRSTVEHHYSAWLTDPSSV</sequence>
<dbReference type="GeneTree" id="ENSGT01000000216583"/>
<evidence type="ECO:0008006" key="3">
    <source>
        <dbReference type="Google" id="ProtNLM"/>
    </source>
</evidence>
<evidence type="ECO:0000313" key="1">
    <source>
        <dbReference type="Ensembl" id="ENSCVAP00000029274.1"/>
    </source>
</evidence>
<reference evidence="1" key="2">
    <citation type="submission" date="2025-09" db="UniProtKB">
        <authorList>
            <consortium name="Ensembl"/>
        </authorList>
    </citation>
    <scope>IDENTIFICATION</scope>
</reference>
<keyword evidence="2" id="KW-1185">Reference proteome</keyword>
<dbReference type="Proteomes" id="UP000265020">
    <property type="component" value="Unassembled WGS sequence"/>
</dbReference>
<dbReference type="AlphaFoldDB" id="A0A3Q2EC60"/>
<name>A0A3Q2EC60_CYPVA</name>
<evidence type="ECO:0000313" key="2">
    <source>
        <dbReference type="Proteomes" id="UP000265020"/>
    </source>
</evidence>
<reference evidence="1" key="1">
    <citation type="submission" date="2025-08" db="UniProtKB">
        <authorList>
            <consortium name="Ensembl"/>
        </authorList>
    </citation>
    <scope>IDENTIFICATION</scope>
</reference>
<dbReference type="Ensembl" id="ENSCVAT00000022044.1">
    <property type="protein sequence ID" value="ENSCVAP00000029274.1"/>
    <property type="gene ID" value="ENSCVAG00000016876.1"/>
</dbReference>
<dbReference type="STRING" id="28743.ENSCVAP00000029274"/>
<organism evidence="1 2">
    <name type="scientific">Cyprinodon variegatus</name>
    <name type="common">Sheepshead minnow</name>
    <dbReference type="NCBI Taxonomy" id="28743"/>
    <lineage>
        <taxon>Eukaryota</taxon>
        <taxon>Metazoa</taxon>
        <taxon>Chordata</taxon>
        <taxon>Craniata</taxon>
        <taxon>Vertebrata</taxon>
        <taxon>Euteleostomi</taxon>
        <taxon>Actinopterygii</taxon>
        <taxon>Neopterygii</taxon>
        <taxon>Teleostei</taxon>
        <taxon>Neoteleostei</taxon>
        <taxon>Acanthomorphata</taxon>
        <taxon>Ovalentaria</taxon>
        <taxon>Atherinomorphae</taxon>
        <taxon>Cyprinodontiformes</taxon>
        <taxon>Cyprinodontidae</taxon>
        <taxon>Cyprinodon</taxon>
    </lineage>
</organism>
<proteinExistence type="predicted"/>